<name>A0A1I4X9L4_9GAMM</name>
<dbReference type="GO" id="GO:0016682">
    <property type="term" value="F:oxidoreductase activity, acting on diphenols and related substances as donors, oxygen as acceptor"/>
    <property type="evidence" value="ECO:0007669"/>
    <property type="project" value="TreeGrafter"/>
</dbReference>
<sequence length="377" mass="40894">MIDYETLRIIWWLLLGVLLAGFAIMDGFDLGIAALVRVLARDDTERRALLETIEPTWEGNQVWLVLGAGAIFAAWPLLYAVAFSGFYFAMLLVLFALILRPGGFSFRNKVADPRWRNAWDWVITVSGVVPALIFGVAIGNLFLGVPFRFDDTLRMSYEGGLIDLLGPFPLLVGGVSLIMLLLHGCAWAALKSEAPIGPRAERLLGWLSPALIVLYLGAGAWLAFGIEAYAIDGVAAAAAPSNPLAKQVMVGGHWLADGALGGWACALAAIAIALAAGVPLLARRQHHRSAFLASAMMVFAMLFSAGFALFPFLLPSSLDPRSSLTVWDASSSQHTLGLMLIAVTVFMPLILAYTTWVYRVLRGRVSLKHIRESHSLY</sequence>
<dbReference type="InterPro" id="IPR003317">
    <property type="entry name" value="Cyt-d_oxidase_su2"/>
</dbReference>
<dbReference type="GO" id="GO:0046872">
    <property type="term" value="F:metal ion binding"/>
    <property type="evidence" value="ECO:0007669"/>
    <property type="project" value="UniProtKB-KW"/>
</dbReference>
<keyword evidence="10" id="KW-0408">Iron</keyword>
<feature type="transmembrane region" description="Helical" evidence="12">
    <location>
        <begin position="289"/>
        <end position="314"/>
    </location>
</feature>
<evidence type="ECO:0000256" key="10">
    <source>
        <dbReference type="ARBA" id="ARBA00023004"/>
    </source>
</evidence>
<comment type="subcellular location">
    <subcellularLocation>
        <location evidence="1">Cell membrane</location>
        <topology evidence="1">Multi-pass membrane protein</topology>
    </subcellularLocation>
</comment>
<dbReference type="PIRSF" id="PIRSF000267">
    <property type="entry name" value="Cyt_oxidse_sub2"/>
    <property type="match status" value="1"/>
</dbReference>
<dbReference type="Proteomes" id="UP000198575">
    <property type="component" value="Unassembled WGS sequence"/>
</dbReference>
<evidence type="ECO:0000313" key="14">
    <source>
        <dbReference type="Proteomes" id="UP000198575"/>
    </source>
</evidence>
<evidence type="ECO:0000256" key="12">
    <source>
        <dbReference type="SAM" id="Phobius"/>
    </source>
</evidence>
<dbReference type="GO" id="GO:0005886">
    <property type="term" value="C:plasma membrane"/>
    <property type="evidence" value="ECO:0007669"/>
    <property type="project" value="UniProtKB-SubCell"/>
</dbReference>
<feature type="transmembrane region" description="Helical" evidence="12">
    <location>
        <begin position="12"/>
        <end position="40"/>
    </location>
</feature>
<organism evidence="13 14">
    <name type="scientific">Dokdonella immobilis</name>
    <dbReference type="NCBI Taxonomy" id="578942"/>
    <lineage>
        <taxon>Bacteria</taxon>
        <taxon>Pseudomonadati</taxon>
        <taxon>Pseudomonadota</taxon>
        <taxon>Gammaproteobacteria</taxon>
        <taxon>Lysobacterales</taxon>
        <taxon>Rhodanobacteraceae</taxon>
        <taxon>Dokdonella</taxon>
    </lineage>
</organism>
<evidence type="ECO:0000256" key="4">
    <source>
        <dbReference type="ARBA" id="ARBA00022475"/>
    </source>
</evidence>
<dbReference type="GO" id="GO:0009055">
    <property type="term" value="F:electron transfer activity"/>
    <property type="evidence" value="ECO:0007669"/>
    <property type="project" value="TreeGrafter"/>
</dbReference>
<dbReference type="Pfam" id="PF02322">
    <property type="entry name" value="Cyt_bd_oxida_II"/>
    <property type="match status" value="1"/>
</dbReference>
<dbReference type="STRING" id="578942.SAMN05216289_10892"/>
<dbReference type="PANTHER" id="PTHR43141">
    <property type="entry name" value="CYTOCHROME BD2 SUBUNIT II"/>
    <property type="match status" value="1"/>
</dbReference>
<keyword evidence="6 12" id="KW-0812">Transmembrane</keyword>
<keyword evidence="3" id="KW-0813">Transport</keyword>
<evidence type="ECO:0000256" key="6">
    <source>
        <dbReference type="ARBA" id="ARBA00022692"/>
    </source>
</evidence>
<evidence type="ECO:0000256" key="2">
    <source>
        <dbReference type="ARBA" id="ARBA00007543"/>
    </source>
</evidence>
<gene>
    <name evidence="13" type="ORF">SAMN05216289_10892</name>
</gene>
<dbReference type="EMBL" id="FOVF01000008">
    <property type="protein sequence ID" value="SFN22173.1"/>
    <property type="molecule type" value="Genomic_DNA"/>
</dbReference>
<evidence type="ECO:0000256" key="9">
    <source>
        <dbReference type="ARBA" id="ARBA00022989"/>
    </source>
</evidence>
<keyword evidence="7" id="KW-0479">Metal-binding</keyword>
<evidence type="ECO:0000256" key="5">
    <source>
        <dbReference type="ARBA" id="ARBA00022617"/>
    </source>
</evidence>
<protein>
    <submittedName>
        <fullName evidence="13">Cytochrome bd-I ubiquinol oxidase subunit 2 apoprotein</fullName>
    </submittedName>
</protein>
<dbReference type="RefSeq" id="WP_092406811.1">
    <property type="nucleotide sequence ID" value="NZ_FOVF01000008.1"/>
</dbReference>
<dbReference type="GO" id="GO:0019646">
    <property type="term" value="P:aerobic electron transport chain"/>
    <property type="evidence" value="ECO:0007669"/>
    <property type="project" value="TreeGrafter"/>
</dbReference>
<keyword evidence="8" id="KW-0249">Electron transport</keyword>
<dbReference type="NCBIfam" id="TIGR00203">
    <property type="entry name" value="cydB"/>
    <property type="match status" value="1"/>
</dbReference>
<feature type="transmembrane region" description="Helical" evidence="12">
    <location>
        <begin position="260"/>
        <end position="282"/>
    </location>
</feature>
<dbReference type="AlphaFoldDB" id="A0A1I4X9L4"/>
<keyword evidence="9 12" id="KW-1133">Transmembrane helix</keyword>
<dbReference type="PANTHER" id="PTHR43141:SF5">
    <property type="entry name" value="CYTOCHROME BD-I UBIQUINOL OXIDASE SUBUNIT 2"/>
    <property type="match status" value="1"/>
</dbReference>
<evidence type="ECO:0000256" key="1">
    <source>
        <dbReference type="ARBA" id="ARBA00004651"/>
    </source>
</evidence>
<feature type="transmembrane region" description="Helical" evidence="12">
    <location>
        <begin position="334"/>
        <end position="358"/>
    </location>
</feature>
<evidence type="ECO:0000256" key="8">
    <source>
        <dbReference type="ARBA" id="ARBA00022982"/>
    </source>
</evidence>
<accession>A0A1I4X9L4</accession>
<dbReference type="GO" id="GO:0070069">
    <property type="term" value="C:cytochrome complex"/>
    <property type="evidence" value="ECO:0007669"/>
    <property type="project" value="TreeGrafter"/>
</dbReference>
<evidence type="ECO:0000313" key="13">
    <source>
        <dbReference type="EMBL" id="SFN22173.1"/>
    </source>
</evidence>
<comment type="similarity">
    <text evidence="2">Belongs to the cytochrome ubiquinol oxidase subunit 2 family.</text>
</comment>
<keyword evidence="5" id="KW-0349">Heme</keyword>
<proteinExistence type="inferred from homology"/>
<keyword evidence="11 12" id="KW-0472">Membrane</keyword>
<reference evidence="13 14" key="1">
    <citation type="submission" date="2016-10" db="EMBL/GenBank/DDBJ databases">
        <authorList>
            <person name="de Groot N.N."/>
        </authorList>
    </citation>
    <scope>NUCLEOTIDE SEQUENCE [LARGE SCALE GENOMIC DNA]</scope>
    <source>
        <strain evidence="13 14">CGMCC 1.7659</strain>
    </source>
</reference>
<feature type="transmembrane region" description="Helical" evidence="12">
    <location>
        <begin position="86"/>
        <end position="106"/>
    </location>
</feature>
<evidence type="ECO:0000256" key="7">
    <source>
        <dbReference type="ARBA" id="ARBA00022723"/>
    </source>
</evidence>
<feature type="transmembrane region" description="Helical" evidence="12">
    <location>
        <begin position="164"/>
        <end position="182"/>
    </location>
</feature>
<dbReference type="OrthoDB" id="9776710at2"/>
<feature type="transmembrane region" description="Helical" evidence="12">
    <location>
        <begin position="203"/>
        <end position="224"/>
    </location>
</feature>
<evidence type="ECO:0000256" key="3">
    <source>
        <dbReference type="ARBA" id="ARBA00022448"/>
    </source>
</evidence>
<keyword evidence="14" id="KW-1185">Reference proteome</keyword>
<feature type="transmembrane region" description="Helical" evidence="12">
    <location>
        <begin position="118"/>
        <end position="144"/>
    </location>
</feature>
<evidence type="ECO:0000256" key="11">
    <source>
        <dbReference type="ARBA" id="ARBA00023136"/>
    </source>
</evidence>
<keyword evidence="4" id="KW-1003">Cell membrane</keyword>